<dbReference type="PANTHER" id="PTHR21859">
    <property type="entry name" value="ACROSOME-SPECIFIC PROTEIN"/>
    <property type="match status" value="1"/>
</dbReference>
<dbReference type="PANTHER" id="PTHR21859:SF15">
    <property type="entry name" value="PROTEIN SPATA31F1-RELATED"/>
    <property type="match status" value="1"/>
</dbReference>
<dbReference type="AlphaFoldDB" id="A0A7J7W2H5"/>
<evidence type="ECO:0000256" key="7">
    <source>
        <dbReference type="SAM" id="Phobius"/>
    </source>
</evidence>
<feature type="transmembrane region" description="Helical" evidence="7">
    <location>
        <begin position="6"/>
        <end position="29"/>
    </location>
</feature>
<proteinExistence type="inferred from homology"/>
<evidence type="ECO:0000259" key="9">
    <source>
        <dbReference type="Pfam" id="PF15371"/>
    </source>
</evidence>
<dbReference type="InterPro" id="IPR027970">
    <property type="entry name" value="SPATA31-like"/>
</dbReference>
<keyword evidence="2 7" id="KW-0812">Transmembrane</keyword>
<evidence type="ECO:0000313" key="10">
    <source>
        <dbReference type="EMBL" id="KAF6331667.1"/>
    </source>
</evidence>
<evidence type="ECO:0000256" key="4">
    <source>
        <dbReference type="ARBA" id="ARBA00023136"/>
    </source>
</evidence>
<feature type="domain" description="SPATA31" evidence="8">
    <location>
        <begin position="493"/>
        <end position="618"/>
    </location>
</feature>
<accession>A0A7J7W2H5</accession>
<feature type="compositionally biased region" description="Polar residues" evidence="6">
    <location>
        <begin position="782"/>
        <end position="794"/>
    </location>
</feature>
<keyword evidence="4 7" id="KW-0472">Membrane</keyword>
<protein>
    <submittedName>
        <fullName evidence="10">Family with sequence similarity 205 member A</fullName>
    </submittedName>
</protein>
<dbReference type="Proteomes" id="UP000558488">
    <property type="component" value="Unassembled WGS sequence"/>
</dbReference>
<feature type="domain" description="SPATA31-like" evidence="9">
    <location>
        <begin position="52"/>
        <end position="138"/>
    </location>
</feature>
<feature type="region of interest" description="Disordered" evidence="6">
    <location>
        <begin position="762"/>
        <end position="803"/>
    </location>
</feature>
<evidence type="ECO:0000313" key="11">
    <source>
        <dbReference type="Proteomes" id="UP000558488"/>
    </source>
</evidence>
<reference evidence="10 11" key="1">
    <citation type="journal article" date="2020" name="Nature">
        <title>Six reference-quality genomes reveal evolution of bat adaptations.</title>
        <authorList>
            <person name="Jebb D."/>
            <person name="Huang Z."/>
            <person name="Pippel M."/>
            <person name="Hughes G.M."/>
            <person name="Lavrichenko K."/>
            <person name="Devanna P."/>
            <person name="Winkler S."/>
            <person name="Jermiin L.S."/>
            <person name="Skirmuntt E.C."/>
            <person name="Katzourakis A."/>
            <person name="Burkitt-Gray L."/>
            <person name="Ray D.A."/>
            <person name="Sullivan K.A.M."/>
            <person name="Roscito J.G."/>
            <person name="Kirilenko B.M."/>
            <person name="Davalos L.M."/>
            <person name="Corthals A.P."/>
            <person name="Power M.L."/>
            <person name="Jones G."/>
            <person name="Ransome R.D."/>
            <person name="Dechmann D.K.N."/>
            <person name="Locatelli A.G."/>
            <person name="Puechmaille S.J."/>
            <person name="Fedrigo O."/>
            <person name="Jarvis E.D."/>
            <person name="Hiller M."/>
            <person name="Vernes S.C."/>
            <person name="Myers E.W."/>
            <person name="Teeling E.C."/>
        </authorList>
    </citation>
    <scope>NUCLEOTIDE SEQUENCE [LARGE SCALE GENOMIC DNA]</scope>
    <source>
        <strain evidence="10">MPipKuh1</strain>
        <tissue evidence="10">Flight muscle</tissue>
    </source>
</reference>
<dbReference type="InterPro" id="IPR039509">
    <property type="entry name" value="SPATA31"/>
</dbReference>
<organism evidence="10 11">
    <name type="scientific">Pipistrellus kuhlii</name>
    <name type="common">Kuhl's pipistrelle</name>
    <dbReference type="NCBI Taxonomy" id="59472"/>
    <lineage>
        <taxon>Eukaryota</taxon>
        <taxon>Metazoa</taxon>
        <taxon>Chordata</taxon>
        <taxon>Craniata</taxon>
        <taxon>Vertebrata</taxon>
        <taxon>Euteleostomi</taxon>
        <taxon>Mammalia</taxon>
        <taxon>Eutheria</taxon>
        <taxon>Laurasiatheria</taxon>
        <taxon>Chiroptera</taxon>
        <taxon>Yangochiroptera</taxon>
        <taxon>Vespertilionidae</taxon>
        <taxon>Pipistrellus</taxon>
    </lineage>
</organism>
<keyword evidence="3 7" id="KW-1133">Transmembrane helix</keyword>
<evidence type="ECO:0000256" key="3">
    <source>
        <dbReference type="ARBA" id="ARBA00022989"/>
    </source>
</evidence>
<sequence>MLNPTFILWDLMYPLYAYGSIFIIILIIWQVKSSYHGLRLETRRSCCQRHRKLRQRARDAASRARKHSCKEDEKPWELLSVMKSHSWLPQEGSVRSLLCADTYCQICNAVALEIQRLLVGENSPVSATSPGPSEGSSCLEMLSKSNLSLEQSLEHHSMHPKELSFPSAAPSVSPFMDQKSLTLSAAQPVSSDSIKDCEAEHSQLEQASQVQEIPVDSETIVSSRFEEPRNTVNQQNIIKSNCNLVYGNQGHLPLHFPVPLLIPNQESTTLTHPMALPVVTVLPSYLPFSSPEVLRLLEVHVKKWMHFQRWGLPRRVEESLRQLMPKEPLLYQPLNSQPVSFIQNDIAKFSVEKFATISYQTWGSYMAGQATQAFWVSEWSMINSIQRHHYQQNPHHVMTLDLPSTAVRVVSSRYIFHGQQANDSVSHSQQKYIQLFCGLPSLHSESLADTSLGSQDHSAHGSVSKLSVEDPLLFKELSFLPLLPKTPPHSAPPSSPRSPNWVMPSGLQQAQIHVPFLTLAECEALECHLLQRQLQRQGGLPAVLQPAQHTQNPVHYKPCGRAQSPQTVKTSWLPTSVLTRELSWSEHARRLLDFHLQRQLIHHRWGLPPMIQQSFQLLLALAHQQTPSWSSTALAKGSVSQHSALEAPGADDPFSSSKDSVSVLMPHLFDEVKAILQSHINSKCGQIHEGKVPAHMHKSDAVTEPHKLPQALSKEVLEKLEMIFRHKYLAFLSGLNPLYYVAQSAHGPSKVTQPCRDMTQGPVLGVQLEASVDQPGLEESQIPESQSPGKSKSSAPVPMLTEK</sequence>
<evidence type="ECO:0000256" key="1">
    <source>
        <dbReference type="ARBA" id="ARBA00004167"/>
    </source>
</evidence>
<evidence type="ECO:0000256" key="6">
    <source>
        <dbReference type="SAM" id="MobiDB-lite"/>
    </source>
</evidence>
<dbReference type="GO" id="GO:0016020">
    <property type="term" value="C:membrane"/>
    <property type="evidence" value="ECO:0007669"/>
    <property type="project" value="UniProtKB-SubCell"/>
</dbReference>
<gene>
    <name evidence="10" type="ORF">mPipKuh1_004788</name>
</gene>
<dbReference type="EMBL" id="JACAGB010000012">
    <property type="protein sequence ID" value="KAF6331667.1"/>
    <property type="molecule type" value="Genomic_DNA"/>
</dbReference>
<comment type="caution">
    <text evidence="10">The sequence shown here is derived from an EMBL/GenBank/DDBJ whole genome shotgun (WGS) entry which is preliminary data.</text>
</comment>
<evidence type="ECO:0000256" key="5">
    <source>
        <dbReference type="ARBA" id="ARBA00035009"/>
    </source>
</evidence>
<evidence type="ECO:0000259" key="8">
    <source>
        <dbReference type="Pfam" id="PF14650"/>
    </source>
</evidence>
<dbReference type="Pfam" id="PF14650">
    <property type="entry name" value="FAM75"/>
    <property type="match status" value="1"/>
</dbReference>
<keyword evidence="11" id="KW-1185">Reference proteome</keyword>
<evidence type="ECO:0000256" key="2">
    <source>
        <dbReference type="ARBA" id="ARBA00022692"/>
    </source>
</evidence>
<name>A0A7J7W2H5_PIPKU</name>
<dbReference type="Pfam" id="PF15371">
    <property type="entry name" value="DUF4599"/>
    <property type="match status" value="1"/>
</dbReference>
<comment type="subcellular location">
    <subcellularLocation>
        <location evidence="1">Membrane</location>
        <topology evidence="1">Single-pass membrane protein</topology>
    </subcellularLocation>
</comment>
<comment type="similarity">
    <text evidence="5">Belongs to the SPATA31 family.</text>
</comment>